<keyword evidence="3" id="KW-1185">Reference proteome</keyword>
<dbReference type="InterPro" id="IPR029068">
    <property type="entry name" value="Glyas_Bleomycin-R_OHBP_Dase"/>
</dbReference>
<sequence>MLNHVCVMSVRVKNLEESVAFYTKVLGFEVNQYYGEKIVSLKHANIPIVLEEHHDLDINNNVVLGIQSENLDEDML</sequence>
<protein>
    <submittedName>
        <fullName evidence="2">Glyoxalase/Bleomycin resistance protein/Dioxygenase superfamily protein</fullName>
    </submittedName>
</protein>
<dbReference type="InterPro" id="IPR037523">
    <property type="entry name" value="VOC_core"/>
</dbReference>
<keyword evidence="2" id="KW-0223">Dioxygenase</keyword>
<dbReference type="Proteomes" id="UP000199427">
    <property type="component" value="Unassembled WGS sequence"/>
</dbReference>
<dbReference type="SUPFAM" id="SSF54593">
    <property type="entry name" value="Glyoxalase/Bleomycin resistance protein/Dihydroxybiphenyl dioxygenase"/>
    <property type="match status" value="1"/>
</dbReference>
<dbReference type="RefSeq" id="WP_091773611.1">
    <property type="nucleotide sequence ID" value="NZ_FOES01000016.1"/>
</dbReference>
<dbReference type="STRING" id="571933.SAMN05216362_1162"/>
<dbReference type="EMBL" id="FOES01000016">
    <property type="protein sequence ID" value="SEQ51353.1"/>
    <property type="molecule type" value="Genomic_DNA"/>
</dbReference>
<proteinExistence type="predicted"/>
<feature type="domain" description="VOC" evidence="1">
    <location>
        <begin position="1"/>
        <end position="76"/>
    </location>
</feature>
<dbReference type="Pfam" id="PF00903">
    <property type="entry name" value="Glyoxalase"/>
    <property type="match status" value="1"/>
</dbReference>
<dbReference type="InterPro" id="IPR004360">
    <property type="entry name" value="Glyas_Fos-R_dOase_dom"/>
</dbReference>
<evidence type="ECO:0000313" key="2">
    <source>
        <dbReference type="EMBL" id="SEQ51353.1"/>
    </source>
</evidence>
<dbReference type="Gene3D" id="3.10.180.10">
    <property type="entry name" value="2,3-Dihydroxybiphenyl 1,2-Dioxygenase, domain 1"/>
    <property type="match status" value="1"/>
</dbReference>
<reference evidence="2 3" key="1">
    <citation type="submission" date="2016-10" db="EMBL/GenBank/DDBJ databases">
        <authorList>
            <person name="de Groot N.N."/>
        </authorList>
    </citation>
    <scope>NUCLEOTIDE SEQUENCE [LARGE SCALE GENOMIC DNA]</scope>
    <source>
        <strain evidence="2 3">DSM 21633</strain>
    </source>
</reference>
<dbReference type="OrthoDB" id="3826308at2"/>
<name>A0A1H9GMW8_9BACI</name>
<gene>
    <name evidence="2" type="ORF">SAMN05216362_1162</name>
</gene>
<evidence type="ECO:0000313" key="3">
    <source>
        <dbReference type="Proteomes" id="UP000199427"/>
    </source>
</evidence>
<dbReference type="GO" id="GO:0051213">
    <property type="term" value="F:dioxygenase activity"/>
    <property type="evidence" value="ECO:0007669"/>
    <property type="project" value="UniProtKB-KW"/>
</dbReference>
<dbReference type="AlphaFoldDB" id="A0A1H9GMW8"/>
<accession>A0A1H9GMW8</accession>
<organism evidence="2 3">
    <name type="scientific">Piscibacillus halophilus</name>
    <dbReference type="NCBI Taxonomy" id="571933"/>
    <lineage>
        <taxon>Bacteria</taxon>
        <taxon>Bacillati</taxon>
        <taxon>Bacillota</taxon>
        <taxon>Bacilli</taxon>
        <taxon>Bacillales</taxon>
        <taxon>Bacillaceae</taxon>
        <taxon>Piscibacillus</taxon>
    </lineage>
</organism>
<evidence type="ECO:0000259" key="1">
    <source>
        <dbReference type="PROSITE" id="PS51819"/>
    </source>
</evidence>
<dbReference type="PROSITE" id="PS51819">
    <property type="entry name" value="VOC"/>
    <property type="match status" value="1"/>
</dbReference>
<keyword evidence="2" id="KW-0560">Oxidoreductase</keyword>